<dbReference type="InterPro" id="IPR012951">
    <property type="entry name" value="BBE"/>
</dbReference>
<organism evidence="7 8">
    <name type="scientific">Albidovulum marisflavi</name>
    <dbReference type="NCBI Taxonomy" id="2984159"/>
    <lineage>
        <taxon>Bacteria</taxon>
        <taxon>Pseudomonadati</taxon>
        <taxon>Pseudomonadota</taxon>
        <taxon>Alphaproteobacteria</taxon>
        <taxon>Rhodobacterales</taxon>
        <taxon>Paracoccaceae</taxon>
        <taxon>Albidovulum</taxon>
    </lineage>
</organism>
<gene>
    <name evidence="7" type="ORF">OEW28_02370</name>
</gene>
<sequence length="454" mass="48795">MNINQAVISDGIDELRSSTRGDVLTPSDGAYEEVRRIWNALIDRHPGAILRCSGTADVAAAVKWARKHDIEVSVRGGGHNVGGRAVCDGGLMIDLSRMRSVYVDPVAKTVRAQGGALLGDVDRETHIFGLAVPLGVVSQTGIGGLVTGGGFGWQSRKRGASCDNVIEMEIVTAEGGVLTASAEENADLFWGVRGGGGNFGVVTSFLFRAYDLATVVGGLIAYARDAGAQVLRGYRDFTMNAPEDLTVYAGFIWGPDGTPLTALVPCWIGDDKEAGKKAIEPLTKLGEPLMVEIGEMPFPAMQAMLDEAYAPGSRNYWKSAYLENLSDAAIDEIVRQAEGMTIPGSALLIEHTAGATLHRDANDNALASRGWDYLLGVMPMWQDAKDDEEQIAWARNATDAMEPYSSGMAYANYVSEGDEAIMEPSFGDNLKRLREVKRKYDPGNFFHLNANIAP</sequence>
<evidence type="ECO:0000313" key="7">
    <source>
        <dbReference type="EMBL" id="MCV2867468.1"/>
    </source>
</evidence>
<dbReference type="InterPro" id="IPR006093">
    <property type="entry name" value="Oxy_OxRdtase_FAD_BS"/>
</dbReference>
<evidence type="ECO:0000256" key="5">
    <source>
        <dbReference type="ARBA" id="ARBA00023002"/>
    </source>
</evidence>
<proteinExistence type="inferred from homology"/>
<comment type="caution">
    <text evidence="7">The sequence shown here is derived from an EMBL/GenBank/DDBJ whole genome shotgun (WGS) entry which is preliminary data.</text>
</comment>
<dbReference type="InterPro" id="IPR006094">
    <property type="entry name" value="Oxid_FAD_bind_N"/>
</dbReference>
<comment type="similarity">
    <text evidence="2">Belongs to the oxygen-dependent FAD-linked oxidoreductase family.</text>
</comment>
<dbReference type="InterPro" id="IPR036318">
    <property type="entry name" value="FAD-bd_PCMH-like_sf"/>
</dbReference>
<comment type="cofactor">
    <cofactor evidence="1">
        <name>FAD</name>
        <dbReference type="ChEBI" id="CHEBI:57692"/>
    </cofactor>
</comment>
<dbReference type="Proteomes" id="UP001652542">
    <property type="component" value="Unassembled WGS sequence"/>
</dbReference>
<dbReference type="PANTHER" id="PTHR42973:SF39">
    <property type="entry name" value="FAD-BINDING PCMH-TYPE DOMAIN-CONTAINING PROTEIN"/>
    <property type="match status" value="1"/>
</dbReference>
<evidence type="ECO:0000256" key="2">
    <source>
        <dbReference type="ARBA" id="ARBA00005466"/>
    </source>
</evidence>
<dbReference type="PROSITE" id="PS51387">
    <property type="entry name" value="FAD_PCMH"/>
    <property type="match status" value="1"/>
</dbReference>
<evidence type="ECO:0000256" key="3">
    <source>
        <dbReference type="ARBA" id="ARBA00022630"/>
    </source>
</evidence>
<dbReference type="Gene3D" id="3.30.43.10">
    <property type="entry name" value="Uridine Diphospho-n-acetylenolpyruvylglucosamine Reductase, domain 2"/>
    <property type="match status" value="1"/>
</dbReference>
<dbReference type="Pfam" id="PF08031">
    <property type="entry name" value="BBE"/>
    <property type="match status" value="1"/>
</dbReference>
<protein>
    <submittedName>
        <fullName evidence="7">FAD-binding oxidoreductase</fullName>
    </submittedName>
</protein>
<dbReference type="Pfam" id="PF01565">
    <property type="entry name" value="FAD_binding_4"/>
    <property type="match status" value="1"/>
</dbReference>
<keyword evidence="8" id="KW-1185">Reference proteome</keyword>
<dbReference type="PANTHER" id="PTHR42973">
    <property type="entry name" value="BINDING OXIDOREDUCTASE, PUTATIVE (AFU_ORTHOLOGUE AFUA_1G17690)-RELATED"/>
    <property type="match status" value="1"/>
</dbReference>
<keyword evidence="4" id="KW-0274">FAD</keyword>
<feature type="domain" description="FAD-binding PCMH-type" evidence="6">
    <location>
        <begin position="42"/>
        <end position="212"/>
    </location>
</feature>
<dbReference type="RefSeq" id="WP_263733116.1">
    <property type="nucleotide sequence ID" value="NZ_JAOWKY010000001.1"/>
</dbReference>
<dbReference type="InterPro" id="IPR050416">
    <property type="entry name" value="FAD-linked_Oxidoreductase"/>
</dbReference>
<keyword evidence="5" id="KW-0560">Oxidoreductase</keyword>
<dbReference type="InterPro" id="IPR016169">
    <property type="entry name" value="FAD-bd_PCMH_sub2"/>
</dbReference>
<dbReference type="InterPro" id="IPR016166">
    <property type="entry name" value="FAD-bd_PCMH"/>
</dbReference>
<dbReference type="Gene3D" id="3.30.465.10">
    <property type="match status" value="1"/>
</dbReference>
<evidence type="ECO:0000256" key="1">
    <source>
        <dbReference type="ARBA" id="ARBA00001974"/>
    </source>
</evidence>
<reference evidence="7 8" key="1">
    <citation type="submission" date="2022-10" db="EMBL/GenBank/DDBJ databases">
        <title>Defluviimonas sp. nov., isolated from ocean surface water.</title>
        <authorList>
            <person name="He W."/>
            <person name="Wang L."/>
            <person name="Zhang D.-F."/>
        </authorList>
    </citation>
    <scope>NUCLEOTIDE SEQUENCE [LARGE SCALE GENOMIC DNA]</scope>
    <source>
        <strain evidence="7 8">WL0002</strain>
    </source>
</reference>
<dbReference type="InterPro" id="IPR016167">
    <property type="entry name" value="FAD-bd_PCMH_sub1"/>
</dbReference>
<evidence type="ECO:0000259" key="6">
    <source>
        <dbReference type="PROSITE" id="PS51387"/>
    </source>
</evidence>
<accession>A0ABT2Z8R0</accession>
<dbReference type="SUPFAM" id="SSF56176">
    <property type="entry name" value="FAD-binding/transporter-associated domain-like"/>
    <property type="match status" value="1"/>
</dbReference>
<dbReference type="Gene3D" id="3.40.462.20">
    <property type="match status" value="1"/>
</dbReference>
<keyword evidence="3" id="KW-0285">Flavoprotein</keyword>
<evidence type="ECO:0000313" key="8">
    <source>
        <dbReference type="Proteomes" id="UP001652542"/>
    </source>
</evidence>
<dbReference type="EMBL" id="JAOWKY010000001">
    <property type="protein sequence ID" value="MCV2867468.1"/>
    <property type="molecule type" value="Genomic_DNA"/>
</dbReference>
<dbReference type="PROSITE" id="PS00862">
    <property type="entry name" value="OX2_COVAL_FAD"/>
    <property type="match status" value="1"/>
</dbReference>
<evidence type="ECO:0000256" key="4">
    <source>
        <dbReference type="ARBA" id="ARBA00022827"/>
    </source>
</evidence>
<name>A0ABT2Z8R0_9RHOB</name>